<reference evidence="2 3" key="1">
    <citation type="submission" date="2016-10" db="EMBL/GenBank/DDBJ databases">
        <title>The genome sequence of Colletotrichum fioriniae PJ7.</title>
        <authorList>
            <person name="Baroncelli R."/>
        </authorList>
    </citation>
    <scope>NUCLEOTIDE SEQUENCE [LARGE SCALE GENOMIC DNA]</scope>
    <source>
        <strain evidence="2">Col 31</strain>
    </source>
</reference>
<sequence length="251" mass="27273">MLLDVSGMWDSQSTARPGHRAGLEHTTGTLAEGRHGCCFCAMCTKDSAGKSCRLVRVCYVCKLFRLRSGGIPPSTPSPPVFTMEQQSRESPAPSRSGDAPNLCLIKLDLPGPEPGPFPSLVPRAEANLHSRRPAPPGRFFVSVRITKHFLQQRHTAPCHCVLHQVSTASRNGYQDVLGTKPTLDTVRLGAPSQAQSVNKLTIPLPVTSGRDTMPLCTVTMPTTRPSRISDAFFTDFRYTSYKHATSASSLL</sequence>
<feature type="region of interest" description="Disordered" evidence="1">
    <location>
        <begin position="74"/>
        <end position="98"/>
    </location>
</feature>
<gene>
    <name evidence="2" type="ORF">CMEL01_09920</name>
</gene>
<proteinExistence type="predicted"/>
<keyword evidence="3" id="KW-1185">Reference proteome</keyword>
<dbReference type="Proteomes" id="UP001239795">
    <property type="component" value="Unassembled WGS sequence"/>
</dbReference>
<evidence type="ECO:0000313" key="2">
    <source>
        <dbReference type="EMBL" id="KAK1445677.1"/>
    </source>
</evidence>
<organism evidence="2 3">
    <name type="scientific">Colletotrichum melonis</name>
    <dbReference type="NCBI Taxonomy" id="1209925"/>
    <lineage>
        <taxon>Eukaryota</taxon>
        <taxon>Fungi</taxon>
        <taxon>Dikarya</taxon>
        <taxon>Ascomycota</taxon>
        <taxon>Pezizomycotina</taxon>
        <taxon>Sordariomycetes</taxon>
        <taxon>Hypocreomycetidae</taxon>
        <taxon>Glomerellales</taxon>
        <taxon>Glomerellaceae</taxon>
        <taxon>Colletotrichum</taxon>
        <taxon>Colletotrichum acutatum species complex</taxon>
    </lineage>
</organism>
<protein>
    <submittedName>
        <fullName evidence="2">Uncharacterized protein</fullName>
    </submittedName>
</protein>
<evidence type="ECO:0000313" key="3">
    <source>
        <dbReference type="Proteomes" id="UP001239795"/>
    </source>
</evidence>
<feature type="region of interest" description="Disordered" evidence="1">
    <location>
        <begin position="1"/>
        <end position="21"/>
    </location>
</feature>
<comment type="caution">
    <text evidence="2">The sequence shown here is derived from an EMBL/GenBank/DDBJ whole genome shotgun (WGS) entry which is preliminary data.</text>
</comment>
<dbReference type="EMBL" id="MLGG01000090">
    <property type="protein sequence ID" value="KAK1445677.1"/>
    <property type="molecule type" value="Genomic_DNA"/>
</dbReference>
<evidence type="ECO:0000256" key="1">
    <source>
        <dbReference type="SAM" id="MobiDB-lite"/>
    </source>
</evidence>
<name>A0AAI9TU81_9PEZI</name>
<accession>A0AAI9TU81</accession>
<dbReference type="AlphaFoldDB" id="A0AAI9TU81"/>